<evidence type="ECO:0000313" key="3">
    <source>
        <dbReference type="Proteomes" id="UP000037035"/>
    </source>
</evidence>
<proteinExistence type="predicted"/>
<evidence type="ECO:0000313" key="2">
    <source>
        <dbReference type="EMBL" id="KNZ53063.1"/>
    </source>
</evidence>
<protein>
    <submittedName>
        <fullName evidence="2">Uncharacterized protein</fullName>
    </submittedName>
</protein>
<accession>A0A0L6UX00</accession>
<sequence length="501" mass="55841">MLRVLISCSGFCTLFSLSIKCRITATVVLSKRTLPSASGRSYVGFWSGWKLVYWWGGLCRRIRLHLLIIRERHVLTARVLHHTIENQVAWWGCRVLCGGEVKEEGRVACRHGSRGGNFNVVRDRICGDTTMLKVPCTVYLLPCRHICPANFLKVFRCADYHVSHWEQNWRGILAQRQAVTPIHHICFFFAPPVPPSRNCSSVQQLSSASFAKRIYWNHFASPLNGGDVAGPHQPDPSHSNQPSVQHDVERLVPPQGSTHIKCNLHLPPSHVCIWNSTRGTCSPQCSVASMTLRRLHTTIVKPITPQVGGLLTTGWSSSRGTVCCNGVCMRRDVTKLSNNMYWLLTFSMSLSYRAFPLPASAVNKYPRSTANKTCQTQQVALLRGRNSLALSKMRSHRFYYLLYWCSVVSINQVQSVRITAVEDEGVARDTILTAKSDVIHRGQRAGPLPSGAVQEITSEAAFQATTISEVRTISPQTSKPGDALVPPTSNSRFLLPTIQTN</sequence>
<dbReference type="VEuPathDB" id="FungiDB:VP01_3357g1"/>
<dbReference type="Proteomes" id="UP000037035">
    <property type="component" value="Unassembled WGS sequence"/>
</dbReference>
<dbReference type="EMBL" id="LAVV01008343">
    <property type="protein sequence ID" value="KNZ53063.1"/>
    <property type="molecule type" value="Genomic_DNA"/>
</dbReference>
<comment type="caution">
    <text evidence="2">The sequence shown here is derived from an EMBL/GenBank/DDBJ whole genome shotgun (WGS) entry which is preliminary data.</text>
</comment>
<gene>
    <name evidence="2" type="ORF">VP01_3357g1</name>
</gene>
<dbReference type="AlphaFoldDB" id="A0A0L6UX00"/>
<feature type="compositionally biased region" description="Polar residues" evidence="1">
    <location>
        <begin position="487"/>
        <end position="501"/>
    </location>
</feature>
<name>A0A0L6UX00_9BASI</name>
<feature type="region of interest" description="Disordered" evidence="1">
    <location>
        <begin position="226"/>
        <end position="245"/>
    </location>
</feature>
<feature type="region of interest" description="Disordered" evidence="1">
    <location>
        <begin position="474"/>
        <end position="501"/>
    </location>
</feature>
<evidence type="ECO:0000256" key="1">
    <source>
        <dbReference type="SAM" id="MobiDB-lite"/>
    </source>
</evidence>
<organism evidence="2 3">
    <name type="scientific">Puccinia sorghi</name>
    <dbReference type="NCBI Taxonomy" id="27349"/>
    <lineage>
        <taxon>Eukaryota</taxon>
        <taxon>Fungi</taxon>
        <taxon>Dikarya</taxon>
        <taxon>Basidiomycota</taxon>
        <taxon>Pucciniomycotina</taxon>
        <taxon>Pucciniomycetes</taxon>
        <taxon>Pucciniales</taxon>
        <taxon>Pucciniaceae</taxon>
        <taxon>Puccinia</taxon>
    </lineage>
</organism>
<keyword evidence="3" id="KW-1185">Reference proteome</keyword>
<reference evidence="2 3" key="1">
    <citation type="submission" date="2015-08" db="EMBL/GenBank/DDBJ databases">
        <title>Next Generation Sequencing and Analysis of the Genome of Puccinia sorghi L Schw, the Causal Agent of Maize Common Rust.</title>
        <authorList>
            <person name="Rochi L."/>
            <person name="Burguener G."/>
            <person name="Darino M."/>
            <person name="Turjanski A."/>
            <person name="Kreff E."/>
            <person name="Dieguez M.J."/>
            <person name="Sacco F."/>
        </authorList>
    </citation>
    <scope>NUCLEOTIDE SEQUENCE [LARGE SCALE GENOMIC DNA]</scope>
    <source>
        <strain evidence="2 3">RO10H11247</strain>
    </source>
</reference>